<feature type="transmembrane region" description="Helical" evidence="6">
    <location>
        <begin position="370"/>
        <end position="391"/>
    </location>
</feature>
<dbReference type="CDD" id="cd07731">
    <property type="entry name" value="ComA-like_MBL-fold"/>
    <property type="match status" value="1"/>
</dbReference>
<gene>
    <name evidence="8" type="ORF">SAMN02745746_03966</name>
</gene>
<feature type="transmembrane region" description="Helical" evidence="6">
    <location>
        <begin position="273"/>
        <end position="294"/>
    </location>
</feature>
<dbReference type="AlphaFoldDB" id="A0A1Y6CCD8"/>
<dbReference type="NCBIfam" id="TIGR00360">
    <property type="entry name" value="ComEC_N-term"/>
    <property type="match status" value="1"/>
</dbReference>
<dbReference type="PANTHER" id="PTHR30619">
    <property type="entry name" value="DNA INTERNALIZATION/COMPETENCE PROTEIN COMEC/REC2"/>
    <property type="match status" value="1"/>
</dbReference>
<keyword evidence="5 6" id="KW-0472">Membrane</keyword>
<organism evidence="8 9">
    <name type="scientific">Pseudogulbenkiania subflava DSM 22618</name>
    <dbReference type="NCBI Taxonomy" id="1123014"/>
    <lineage>
        <taxon>Bacteria</taxon>
        <taxon>Pseudomonadati</taxon>
        <taxon>Pseudomonadota</taxon>
        <taxon>Betaproteobacteria</taxon>
        <taxon>Neisseriales</taxon>
        <taxon>Chromobacteriaceae</taxon>
        <taxon>Pseudogulbenkiania</taxon>
    </lineage>
</organism>
<proteinExistence type="predicted"/>
<dbReference type="InterPro" id="IPR025405">
    <property type="entry name" value="DUF4131"/>
</dbReference>
<dbReference type="Proteomes" id="UP000192920">
    <property type="component" value="Unassembled WGS sequence"/>
</dbReference>
<dbReference type="SMART" id="SM00849">
    <property type="entry name" value="Lactamase_B"/>
    <property type="match status" value="1"/>
</dbReference>
<evidence type="ECO:0000256" key="6">
    <source>
        <dbReference type="SAM" id="Phobius"/>
    </source>
</evidence>
<evidence type="ECO:0000313" key="9">
    <source>
        <dbReference type="Proteomes" id="UP000192920"/>
    </source>
</evidence>
<protein>
    <submittedName>
        <fullName evidence="8">Competence protein ComEC</fullName>
    </submittedName>
</protein>
<keyword evidence="2" id="KW-1003">Cell membrane</keyword>
<evidence type="ECO:0000256" key="1">
    <source>
        <dbReference type="ARBA" id="ARBA00004651"/>
    </source>
</evidence>
<dbReference type="Pfam" id="PF03772">
    <property type="entry name" value="Competence"/>
    <property type="match status" value="1"/>
</dbReference>
<dbReference type="SUPFAM" id="SSF56281">
    <property type="entry name" value="Metallo-hydrolase/oxidoreductase"/>
    <property type="match status" value="1"/>
</dbReference>
<evidence type="ECO:0000256" key="2">
    <source>
        <dbReference type="ARBA" id="ARBA00022475"/>
    </source>
</evidence>
<dbReference type="EMBL" id="FXAG01000034">
    <property type="protein sequence ID" value="SMF55715.1"/>
    <property type="molecule type" value="Genomic_DNA"/>
</dbReference>
<reference evidence="9" key="1">
    <citation type="submission" date="2017-04" db="EMBL/GenBank/DDBJ databases">
        <authorList>
            <person name="Varghese N."/>
            <person name="Submissions S."/>
        </authorList>
    </citation>
    <scope>NUCLEOTIDE SEQUENCE [LARGE SCALE GENOMIC DNA]</scope>
    <source>
        <strain evidence="9">DSM 22618</strain>
    </source>
</reference>
<evidence type="ECO:0000313" key="8">
    <source>
        <dbReference type="EMBL" id="SMF55715.1"/>
    </source>
</evidence>
<dbReference type="NCBIfam" id="TIGR00361">
    <property type="entry name" value="ComEC_Rec2"/>
    <property type="match status" value="1"/>
</dbReference>
<comment type="subcellular location">
    <subcellularLocation>
        <location evidence="1">Cell membrane</location>
        <topology evidence="1">Multi-pass membrane protein</topology>
    </subcellularLocation>
</comment>
<dbReference type="RefSeq" id="WP_085277912.1">
    <property type="nucleotide sequence ID" value="NZ_FXAG01000034.1"/>
</dbReference>
<accession>A0A1Y6CCD8</accession>
<sequence length="762" mass="81750">MLPIAAFCAGIALCAFLPELPDARWLWPTLAGAVVLAWRLDGSRRQIALWLVCALAGLGYAGWRAELRLAEALAPQWEGRPVEFVAVVRGLPDPGDYGVRLNAEVEQVLTPDASLPSRVQLSDFRGGDWPAGSRWRLTARFKARHGTANPFGFDGEAWMWSEGLLASGSIGKGAVRLEDAQDALARIDRLRAAVQARIRQVLGDTREAALIGALTVGAQQAIARAEWQRFSRTGLTHLVSISGLHITMVAGLAAALAAGWLRLRPTLRVPPRLVIAAVTVLAALAYALLAGFSVPTQRTLFMLACAACLLASRRAYTPFQVWWLALAVVLLIDPFSVLAPGLWLSFGLVAALMAATLARRRPPGKLRAALAGQWAALVMSLLPLALFFGSLPLVSPLANAVAIPYISALLTPLALLAVALPFDALLFLAAKLAEGFFWAVDRLALLPSWSLPGLPWPLLVLGALGSLWLIAPRGVPLRGFGALLLAPALLYSPPRPEEGTLRVQVFDVGQGLSVLLQTARHDLLYDTGPGQAERVLLPQLAGLGVRRLDALMLSHHDNDHDGAAAGLLAAVPVTRVWAGQSASLAGLRDDAVPCAPGQSWVWDEIRFDVLWPPAGLAEEDNAHSCVLRVATLTRAVLLTGDIGLREEDDLVARYGRALASDVLLASHHGSRGASGEALLQAVAPHWGVFSAGYRNRYRHPHPQTLARYRAQGAEVLRTDRLGALQIELGKTLALGAFRRQAPRYWRVRAEAGDDEVTAAAGR</sequence>
<dbReference type="Pfam" id="PF13567">
    <property type="entry name" value="DUF4131"/>
    <property type="match status" value="1"/>
</dbReference>
<dbReference type="InterPro" id="IPR004797">
    <property type="entry name" value="Competence_ComEC/Rec2"/>
</dbReference>
<evidence type="ECO:0000256" key="5">
    <source>
        <dbReference type="ARBA" id="ARBA00023136"/>
    </source>
</evidence>
<dbReference type="Gene3D" id="3.60.15.10">
    <property type="entry name" value="Ribonuclease Z/Hydroxyacylglutathione hydrolase-like"/>
    <property type="match status" value="1"/>
</dbReference>
<dbReference type="InterPro" id="IPR052159">
    <property type="entry name" value="Competence_DNA_uptake"/>
</dbReference>
<dbReference type="InterPro" id="IPR035681">
    <property type="entry name" value="ComA-like_MBL"/>
</dbReference>
<feature type="transmembrane region" description="Helical" evidence="6">
    <location>
        <begin position="449"/>
        <end position="469"/>
    </location>
</feature>
<evidence type="ECO:0000259" key="7">
    <source>
        <dbReference type="SMART" id="SM00849"/>
    </source>
</evidence>
<keyword evidence="9" id="KW-1185">Reference proteome</keyword>
<dbReference type="GO" id="GO:0030420">
    <property type="term" value="P:establishment of competence for transformation"/>
    <property type="evidence" value="ECO:0007669"/>
    <property type="project" value="InterPro"/>
</dbReference>
<feature type="transmembrane region" description="Helical" evidence="6">
    <location>
        <begin position="403"/>
        <end position="428"/>
    </location>
</feature>
<dbReference type="STRING" id="1123014.SAMN02745746_03966"/>
<name>A0A1Y6CCD8_9NEIS</name>
<keyword evidence="3 6" id="KW-0812">Transmembrane</keyword>
<dbReference type="InterPro" id="IPR001279">
    <property type="entry name" value="Metallo-B-lactamas"/>
</dbReference>
<dbReference type="Pfam" id="PF00753">
    <property type="entry name" value="Lactamase_B"/>
    <property type="match status" value="1"/>
</dbReference>
<dbReference type="PANTHER" id="PTHR30619:SF1">
    <property type="entry name" value="RECOMBINATION PROTEIN 2"/>
    <property type="match status" value="1"/>
</dbReference>
<dbReference type="InterPro" id="IPR004477">
    <property type="entry name" value="ComEC_N"/>
</dbReference>
<feature type="transmembrane region" description="Helical" evidence="6">
    <location>
        <begin position="238"/>
        <end position="261"/>
    </location>
</feature>
<evidence type="ECO:0000256" key="3">
    <source>
        <dbReference type="ARBA" id="ARBA00022692"/>
    </source>
</evidence>
<evidence type="ECO:0000256" key="4">
    <source>
        <dbReference type="ARBA" id="ARBA00022989"/>
    </source>
</evidence>
<feature type="domain" description="Metallo-beta-lactamase" evidence="7">
    <location>
        <begin position="510"/>
        <end position="667"/>
    </location>
</feature>
<dbReference type="InterPro" id="IPR036866">
    <property type="entry name" value="RibonucZ/Hydroxyglut_hydro"/>
</dbReference>
<dbReference type="GO" id="GO:0005886">
    <property type="term" value="C:plasma membrane"/>
    <property type="evidence" value="ECO:0007669"/>
    <property type="project" value="UniProtKB-SubCell"/>
</dbReference>
<feature type="transmembrane region" description="Helical" evidence="6">
    <location>
        <begin position="338"/>
        <end position="358"/>
    </location>
</feature>
<keyword evidence="4 6" id="KW-1133">Transmembrane helix</keyword>